<reference evidence="4 5" key="1">
    <citation type="submission" date="2021-04" db="EMBL/GenBank/DDBJ databases">
        <title>Draft genome sequence of Paenibacillus cisolokensis, LC2-13A.</title>
        <authorList>
            <person name="Uke A."/>
            <person name="Chhe C."/>
            <person name="Baramee S."/>
            <person name="Kosugi A."/>
        </authorList>
    </citation>
    <scope>NUCLEOTIDE SEQUENCE [LARGE SCALE GENOMIC DNA]</scope>
    <source>
        <strain evidence="4 5">LC2-13A</strain>
    </source>
</reference>
<dbReference type="Pfam" id="PF07833">
    <property type="entry name" value="Cu_amine_oxidN1"/>
    <property type="match status" value="1"/>
</dbReference>
<feature type="signal peptide" evidence="2">
    <location>
        <begin position="1"/>
        <end position="23"/>
    </location>
</feature>
<feature type="domain" description="NodB homology" evidence="3">
    <location>
        <begin position="160"/>
        <end position="345"/>
    </location>
</feature>
<protein>
    <recommendedName>
        <fullName evidence="3">NodB homology domain-containing protein</fullName>
    </recommendedName>
</protein>
<keyword evidence="5" id="KW-1185">Reference proteome</keyword>
<dbReference type="Proteomes" id="UP000680304">
    <property type="component" value="Unassembled WGS sequence"/>
</dbReference>
<sequence>MTMPRWLKTFVLAAMAGLVAVGAGGRNTMESGPAESDERISEFGTGETPNSAAGPERVITASGSAEPSPADREQSGAVKSANAAVRTSPEADAAMTNAVAPTSRRAVAEAGSAVAVTGLKQDAALTGLKADAATAHDVTLTSQTAGSKPKGVSRSAKAKPVVYLTFDDGPSGYTKDVLDILKRERVKATFFVLGEHVERYPETVKRIAEEGHAIGNHTYNHKYEQLYGSFGEFARQVVETDKAIERAAGVKTRLLRAPGGTHRNFDEAYFRALDEAGYIVVDWNVDSGDSRRIGVPADEIVANVKASRLSERTVVLLHDSSIHQETVKALPDIIRYYRAKGYTFAALEQQASPVVFPVADSIKWKRDMPTAAETAYLQKHGASGRLAAAAPEARPANAHAAGSPTEAGGRFGAPAPAKLAGEVRKRAPFLTESRQLVVRKGGIVVRWEPGEYAIRDGAVFVPVRTLAKGFGGKVYWDGKSNKATVMVNGTVLELEPGPDSIRNNRIMLPLRGALAAFGLEIYRMKAGNAIREIEVGPFRTIA</sequence>
<dbReference type="InterPro" id="IPR036582">
    <property type="entry name" value="Mao_N_sf"/>
</dbReference>
<evidence type="ECO:0000313" key="5">
    <source>
        <dbReference type="Proteomes" id="UP000680304"/>
    </source>
</evidence>
<dbReference type="InterPro" id="IPR011330">
    <property type="entry name" value="Glyco_hydro/deAcase_b/a-brl"/>
</dbReference>
<name>A0ABQ4N1F4_9BACL</name>
<dbReference type="PANTHER" id="PTHR10587:SF125">
    <property type="entry name" value="POLYSACCHARIDE DEACETYLASE YHEN-RELATED"/>
    <property type="match status" value="1"/>
</dbReference>
<feature type="chain" id="PRO_5047361790" description="NodB homology domain-containing protein" evidence="2">
    <location>
        <begin position="24"/>
        <end position="542"/>
    </location>
</feature>
<dbReference type="RefSeq" id="WP_213527074.1">
    <property type="nucleotide sequence ID" value="NZ_BOVJ01000011.1"/>
</dbReference>
<evidence type="ECO:0000259" key="3">
    <source>
        <dbReference type="PROSITE" id="PS51677"/>
    </source>
</evidence>
<organism evidence="4 5">
    <name type="scientific">Paenibacillus cisolokensis</name>
    <dbReference type="NCBI Taxonomy" id="1658519"/>
    <lineage>
        <taxon>Bacteria</taxon>
        <taxon>Bacillati</taxon>
        <taxon>Bacillota</taxon>
        <taxon>Bacilli</taxon>
        <taxon>Bacillales</taxon>
        <taxon>Paenibacillaceae</taxon>
        <taxon>Paenibacillus</taxon>
    </lineage>
</organism>
<evidence type="ECO:0000313" key="4">
    <source>
        <dbReference type="EMBL" id="GIQ61831.1"/>
    </source>
</evidence>
<dbReference type="PROSITE" id="PS51677">
    <property type="entry name" value="NODB"/>
    <property type="match status" value="1"/>
</dbReference>
<comment type="caution">
    <text evidence="4">The sequence shown here is derived from an EMBL/GenBank/DDBJ whole genome shotgun (WGS) entry which is preliminary data.</text>
</comment>
<accession>A0ABQ4N1F4</accession>
<evidence type="ECO:0000256" key="2">
    <source>
        <dbReference type="SAM" id="SignalP"/>
    </source>
</evidence>
<dbReference type="PANTHER" id="PTHR10587">
    <property type="entry name" value="GLYCOSYL TRANSFERASE-RELATED"/>
    <property type="match status" value="1"/>
</dbReference>
<dbReference type="Pfam" id="PF01522">
    <property type="entry name" value="Polysacc_deac_1"/>
    <property type="match status" value="1"/>
</dbReference>
<dbReference type="InterPro" id="IPR002509">
    <property type="entry name" value="NODB_dom"/>
</dbReference>
<gene>
    <name evidence="4" type="ORF">PACILC2_03990</name>
</gene>
<keyword evidence="2" id="KW-0732">Signal</keyword>
<dbReference type="SUPFAM" id="SSF88713">
    <property type="entry name" value="Glycoside hydrolase/deacetylase"/>
    <property type="match status" value="1"/>
</dbReference>
<dbReference type="InterPro" id="IPR012854">
    <property type="entry name" value="Cu_amine_oxidase-like_N"/>
</dbReference>
<dbReference type="InterPro" id="IPR050248">
    <property type="entry name" value="Polysacc_deacetylase_ArnD"/>
</dbReference>
<dbReference type="EMBL" id="BOVJ01000011">
    <property type="protein sequence ID" value="GIQ61831.1"/>
    <property type="molecule type" value="Genomic_DNA"/>
</dbReference>
<dbReference type="CDD" id="cd10944">
    <property type="entry name" value="CE4_SmPgdA_like"/>
    <property type="match status" value="1"/>
</dbReference>
<dbReference type="SUPFAM" id="SSF55383">
    <property type="entry name" value="Copper amine oxidase, domain N"/>
    <property type="match status" value="1"/>
</dbReference>
<proteinExistence type="predicted"/>
<dbReference type="Gene3D" id="3.20.20.370">
    <property type="entry name" value="Glycoside hydrolase/deacetylase"/>
    <property type="match status" value="1"/>
</dbReference>
<feature type="region of interest" description="Disordered" evidence="1">
    <location>
        <begin position="25"/>
        <end position="98"/>
    </location>
</feature>
<evidence type="ECO:0000256" key="1">
    <source>
        <dbReference type="SAM" id="MobiDB-lite"/>
    </source>
</evidence>